<reference evidence="3 4" key="1">
    <citation type="journal article" date="2018" name="G3 (Bethesda)">
        <title>Phylogenetic and Phylogenomic Definition of Rhizopus Species.</title>
        <authorList>
            <person name="Gryganskyi A.P."/>
            <person name="Golan J."/>
            <person name="Dolatabadi S."/>
            <person name="Mondo S."/>
            <person name="Robb S."/>
            <person name="Idnurm A."/>
            <person name="Muszewska A."/>
            <person name="Steczkiewicz K."/>
            <person name="Masonjones S."/>
            <person name="Liao H.L."/>
            <person name="Gajdeczka M.T."/>
            <person name="Anike F."/>
            <person name="Vuek A."/>
            <person name="Anishchenko I.M."/>
            <person name="Voigt K."/>
            <person name="de Hoog G.S."/>
            <person name="Smith M.E."/>
            <person name="Heitman J."/>
            <person name="Vilgalys R."/>
            <person name="Stajich J.E."/>
        </authorList>
    </citation>
    <scope>NUCLEOTIDE SEQUENCE [LARGE SCALE GENOMIC DNA]</scope>
    <source>
        <strain evidence="3 4">CBS 357.93</strain>
    </source>
</reference>
<keyword evidence="2" id="KW-0812">Transmembrane</keyword>
<keyword evidence="2" id="KW-0472">Membrane</keyword>
<dbReference type="GO" id="GO:0000324">
    <property type="term" value="C:fungal-type vacuole"/>
    <property type="evidence" value="ECO:0007669"/>
    <property type="project" value="TreeGrafter"/>
</dbReference>
<feature type="transmembrane region" description="Helical" evidence="2">
    <location>
        <begin position="143"/>
        <end position="161"/>
    </location>
</feature>
<protein>
    <submittedName>
        <fullName evidence="3">Glycerol ethanol, ferric requiring protein</fullName>
    </submittedName>
</protein>
<dbReference type="GO" id="GO:0005794">
    <property type="term" value="C:Golgi apparatus"/>
    <property type="evidence" value="ECO:0007669"/>
    <property type="project" value="TreeGrafter"/>
</dbReference>
<dbReference type="AlphaFoldDB" id="A0A367JAE4"/>
<accession>A0A367JAE4</accession>
<dbReference type="GO" id="GO:0006879">
    <property type="term" value="P:intracellular iron ion homeostasis"/>
    <property type="evidence" value="ECO:0007669"/>
    <property type="project" value="TreeGrafter"/>
</dbReference>
<dbReference type="Gene3D" id="1.10.3080.10">
    <property type="entry name" value="Clc chloride channel"/>
    <property type="match status" value="1"/>
</dbReference>
<dbReference type="GO" id="GO:0005783">
    <property type="term" value="C:endoplasmic reticulum"/>
    <property type="evidence" value="ECO:0007669"/>
    <property type="project" value="TreeGrafter"/>
</dbReference>
<dbReference type="EMBL" id="PJQL01001773">
    <property type="protein sequence ID" value="RCH86896.1"/>
    <property type="molecule type" value="Genomic_DNA"/>
</dbReference>
<dbReference type="PANTHER" id="PTHR45711:SF9">
    <property type="entry name" value="ANION_PROTON EXCHANGE TRANSPORTER GEF1"/>
    <property type="match status" value="1"/>
</dbReference>
<dbReference type="OrthoDB" id="44789at2759"/>
<dbReference type="InterPro" id="IPR014743">
    <property type="entry name" value="Cl-channel_core"/>
</dbReference>
<dbReference type="GO" id="GO:0005769">
    <property type="term" value="C:early endosome"/>
    <property type="evidence" value="ECO:0007669"/>
    <property type="project" value="TreeGrafter"/>
</dbReference>
<keyword evidence="1" id="KW-0813">Transport</keyword>
<gene>
    <name evidence="3" type="primary">GEF1_2</name>
    <name evidence="3" type="ORF">CU097_009820</name>
</gene>
<organism evidence="3 4">
    <name type="scientific">Rhizopus azygosporus</name>
    <name type="common">Rhizopus microsporus var. azygosporus</name>
    <dbReference type="NCBI Taxonomy" id="86630"/>
    <lineage>
        <taxon>Eukaryota</taxon>
        <taxon>Fungi</taxon>
        <taxon>Fungi incertae sedis</taxon>
        <taxon>Mucoromycota</taxon>
        <taxon>Mucoromycotina</taxon>
        <taxon>Mucoromycetes</taxon>
        <taxon>Mucorales</taxon>
        <taxon>Mucorineae</taxon>
        <taxon>Rhizopodaceae</taxon>
        <taxon>Rhizopus</taxon>
    </lineage>
</organism>
<dbReference type="GO" id="GO:0006878">
    <property type="term" value="P:intracellular copper ion homeostasis"/>
    <property type="evidence" value="ECO:0007669"/>
    <property type="project" value="TreeGrafter"/>
</dbReference>
<evidence type="ECO:0000256" key="2">
    <source>
        <dbReference type="SAM" id="Phobius"/>
    </source>
</evidence>
<dbReference type="GO" id="GO:0005886">
    <property type="term" value="C:plasma membrane"/>
    <property type="evidence" value="ECO:0007669"/>
    <property type="project" value="TreeGrafter"/>
</dbReference>
<dbReference type="GO" id="GO:0005247">
    <property type="term" value="F:voltage-gated chloride channel activity"/>
    <property type="evidence" value="ECO:0007669"/>
    <property type="project" value="TreeGrafter"/>
</dbReference>
<dbReference type="Proteomes" id="UP000252139">
    <property type="component" value="Unassembled WGS sequence"/>
</dbReference>
<sequence length="209" mass="23819">MTGHGRTSSVEIEEELAQIRRYEDFTTTDWVKDAIIERYRQAAVKSSISSDTTWRAWWHQTFETAESWVVIFLVGAAIGLMSALITIVTDWLSDIKIGYCSTAWWLNQKFCCWQMEEPDGGCANWTDWSEFVNLGPDVYIVKWLFYIIWATTFATLCAYLVKTLAPYAAGSGISEIKCIIAGFVMKGFLGGWTLVMKSVGLVTKYYNIY</sequence>
<keyword evidence="2" id="KW-1133">Transmembrane helix</keyword>
<evidence type="ECO:0000313" key="4">
    <source>
        <dbReference type="Proteomes" id="UP000252139"/>
    </source>
</evidence>
<name>A0A367JAE4_RHIAZ</name>
<keyword evidence="1" id="KW-0406">Ion transport</keyword>
<proteinExistence type="predicted"/>
<comment type="caution">
    <text evidence="3">The sequence shown here is derived from an EMBL/GenBank/DDBJ whole genome shotgun (WGS) entry which is preliminary data.</text>
</comment>
<dbReference type="PANTHER" id="PTHR45711">
    <property type="entry name" value="CHLORIDE CHANNEL PROTEIN"/>
    <property type="match status" value="1"/>
</dbReference>
<dbReference type="SUPFAM" id="SSF81340">
    <property type="entry name" value="Clc chloride channel"/>
    <property type="match status" value="1"/>
</dbReference>
<keyword evidence="4" id="KW-1185">Reference proteome</keyword>
<evidence type="ECO:0000256" key="1">
    <source>
        <dbReference type="ARBA" id="ARBA00023065"/>
    </source>
</evidence>
<evidence type="ECO:0000313" key="3">
    <source>
        <dbReference type="EMBL" id="RCH86896.1"/>
    </source>
</evidence>
<feature type="transmembrane region" description="Helical" evidence="2">
    <location>
        <begin position="68"/>
        <end position="88"/>
    </location>
</feature>
<dbReference type="STRING" id="86630.A0A367JAE4"/>